<keyword evidence="2" id="KW-1185">Reference proteome</keyword>
<dbReference type="RefSeq" id="WP_132874679.1">
    <property type="nucleotide sequence ID" value="NZ_JAJUHT010000009.1"/>
</dbReference>
<organism evidence="1 2">
    <name type="scientific">Seleniivibrio woodruffii</name>
    <dbReference type="NCBI Taxonomy" id="1078050"/>
    <lineage>
        <taxon>Bacteria</taxon>
        <taxon>Pseudomonadati</taxon>
        <taxon>Deferribacterota</taxon>
        <taxon>Deferribacteres</taxon>
        <taxon>Deferribacterales</taxon>
        <taxon>Geovibrionaceae</taxon>
        <taxon>Seleniivibrio</taxon>
    </lineage>
</organism>
<dbReference type="AlphaFoldDB" id="A0A4R1K2P1"/>
<dbReference type="Pfam" id="PF02924">
    <property type="entry name" value="HDPD"/>
    <property type="match status" value="1"/>
</dbReference>
<name>A0A4R1K2P1_9BACT</name>
<accession>A0A4R1K2P1</accession>
<gene>
    <name evidence="1" type="ORF">C8D98_2715</name>
</gene>
<sequence length="120" mass="12132">MATVNGVVGTQTITGKTVTDGRHPAVIRTMEFASGAGIIRAGEIIALSTAGKAVSFDPAASDSKKTPVGVCIQDIDTAKDTAGSVAVHGTVMKKSLTVKGTEASSADIAALEANTPVWVY</sequence>
<dbReference type="Proteomes" id="UP000294614">
    <property type="component" value="Unassembled WGS sequence"/>
</dbReference>
<protein>
    <submittedName>
        <fullName evidence="1">Bacteriophage lambda head decoration protein D</fullName>
    </submittedName>
</protein>
<comment type="caution">
    <text evidence="1">The sequence shown here is derived from an EMBL/GenBank/DDBJ whole genome shotgun (WGS) entry which is preliminary data.</text>
</comment>
<evidence type="ECO:0000313" key="1">
    <source>
        <dbReference type="EMBL" id="TCK58200.1"/>
    </source>
</evidence>
<reference evidence="1 2" key="1">
    <citation type="submission" date="2019-03" db="EMBL/GenBank/DDBJ databases">
        <title>Genomic Encyclopedia of Type Strains, Phase IV (KMG-IV): sequencing the most valuable type-strain genomes for metagenomic binning, comparative biology and taxonomic classification.</title>
        <authorList>
            <person name="Goeker M."/>
        </authorList>
    </citation>
    <scope>NUCLEOTIDE SEQUENCE [LARGE SCALE GENOMIC DNA]</scope>
    <source>
        <strain evidence="1 2">DSM 24984</strain>
    </source>
</reference>
<evidence type="ECO:0000313" key="2">
    <source>
        <dbReference type="Proteomes" id="UP000294614"/>
    </source>
</evidence>
<dbReference type="OrthoDB" id="9799075at2"/>
<proteinExistence type="predicted"/>
<dbReference type="Gene3D" id="2.40.300.10">
    <property type="entry name" value="Head decoration protein D"/>
    <property type="match status" value="1"/>
</dbReference>
<dbReference type="EMBL" id="SMGG01000008">
    <property type="protein sequence ID" value="TCK58200.1"/>
    <property type="molecule type" value="Genomic_DNA"/>
</dbReference>
<dbReference type="InterPro" id="IPR004195">
    <property type="entry name" value="Head_decoration_D"/>
</dbReference>